<organism evidence="1 2">
    <name type="scientific">Perkinsus olseni</name>
    <name type="common">Perkinsus atlanticus</name>
    <dbReference type="NCBI Taxonomy" id="32597"/>
    <lineage>
        <taxon>Eukaryota</taxon>
        <taxon>Sar</taxon>
        <taxon>Alveolata</taxon>
        <taxon>Perkinsozoa</taxon>
        <taxon>Perkinsea</taxon>
        <taxon>Perkinsida</taxon>
        <taxon>Perkinsidae</taxon>
        <taxon>Perkinsus</taxon>
    </lineage>
</organism>
<dbReference type="EMBL" id="JABANO010004779">
    <property type="protein sequence ID" value="KAF4754619.1"/>
    <property type="molecule type" value="Genomic_DNA"/>
</dbReference>
<gene>
    <name evidence="1" type="ORF">FOZ63_006214</name>
</gene>
<keyword evidence="2" id="KW-1185">Reference proteome</keyword>
<sequence length="413" mass="44459">IFLSVNQSPELYAQALANAPRHAAVNAIGKGGKGSGSGGRATGLATGGTAVGVCRYTRQTCPYRPCRFTVHAGGAGGSRTRAKALVDLPTVVPMASKRNRNRSRRTSPVSWAVRKLLEIDSAVDRRSHVDGSGSPEVCQWNSLSLEPASIDVLARVASTISNSTVEYLVERKGFFDAFFSADRAGQSTMASEWTSPTDGGRSLLAVAEDLAVDIARILGGCDGKPASDYLVKALEPSPLRALMLRRLLELSAPPATGEGGVPEDTDICTMVHDGVPIGLHEPVRESPAWPPYSKGTVLKSGEPDHIQWPAKDLELLSISDWPTGRIDEDMLPLFSALLEKELAQGRLKRVDAADAEALTRVSVIWKPGREGSAIRQLDDFRRSGVNQAIKSRLHRTIALPRFRDVYSLLADSF</sequence>
<protein>
    <submittedName>
        <fullName evidence="1">Uncharacterized protein</fullName>
    </submittedName>
</protein>
<reference evidence="1 2" key="1">
    <citation type="submission" date="2020-04" db="EMBL/GenBank/DDBJ databases">
        <title>Perkinsus olseni comparative genomics.</title>
        <authorList>
            <person name="Bogema D.R."/>
        </authorList>
    </citation>
    <scope>NUCLEOTIDE SEQUENCE [LARGE SCALE GENOMIC DNA]</scope>
    <source>
        <strain evidence="1 2">ATCC PRA-207</strain>
    </source>
</reference>
<evidence type="ECO:0000313" key="1">
    <source>
        <dbReference type="EMBL" id="KAF4754619.1"/>
    </source>
</evidence>
<dbReference type="AlphaFoldDB" id="A0A7J6UBP2"/>
<dbReference type="Proteomes" id="UP000553632">
    <property type="component" value="Unassembled WGS sequence"/>
</dbReference>
<feature type="non-terminal residue" evidence="1">
    <location>
        <position position="413"/>
    </location>
</feature>
<evidence type="ECO:0000313" key="2">
    <source>
        <dbReference type="Proteomes" id="UP000553632"/>
    </source>
</evidence>
<feature type="non-terminal residue" evidence="1">
    <location>
        <position position="1"/>
    </location>
</feature>
<name>A0A7J6UBP2_PEROL</name>
<comment type="caution">
    <text evidence="1">The sequence shown here is derived from an EMBL/GenBank/DDBJ whole genome shotgun (WGS) entry which is preliminary data.</text>
</comment>
<proteinExistence type="predicted"/>
<accession>A0A7J6UBP2</accession>